<evidence type="ECO:0000313" key="2">
    <source>
        <dbReference type="Proteomes" id="UP000501325"/>
    </source>
</evidence>
<sequence>MSISSVSGFLGGVGSVSQSVSAGQNKPTSVLQNDLDQIREKGLSAWAHEQQMEKLKARLREQVLSDKNMSERDVAALPKEARATIEDEIAKLVAQKLQEALEAKVKDAAAQGKTQAVLLNISV</sequence>
<dbReference type="AlphaFoldDB" id="A0AB37E8K6"/>
<accession>A0AB37E8K6</accession>
<proteinExistence type="predicted"/>
<protein>
    <submittedName>
        <fullName evidence="1">Uncharacterized protein</fullName>
    </submittedName>
</protein>
<name>A0AB37E8K6_9CAUL</name>
<evidence type="ECO:0000313" key="1">
    <source>
        <dbReference type="EMBL" id="QIH73242.1"/>
    </source>
</evidence>
<dbReference type="KEGG" id="bmed:GYM46_09935"/>
<dbReference type="EMBL" id="CP048751">
    <property type="protein sequence ID" value="QIH73242.1"/>
    <property type="molecule type" value="Genomic_DNA"/>
</dbReference>
<gene>
    <name evidence="1" type="ORF">GYM46_09935</name>
</gene>
<dbReference type="RefSeq" id="WP_156796476.1">
    <property type="nucleotide sequence ID" value="NZ_CP048751.1"/>
</dbReference>
<dbReference type="Proteomes" id="UP000501325">
    <property type="component" value="Chromosome"/>
</dbReference>
<organism evidence="1 2">
    <name type="scientific">Brevundimonas mediterranea</name>
    <dbReference type="NCBI Taxonomy" id="74329"/>
    <lineage>
        <taxon>Bacteria</taxon>
        <taxon>Pseudomonadati</taxon>
        <taxon>Pseudomonadota</taxon>
        <taxon>Alphaproteobacteria</taxon>
        <taxon>Caulobacterales</taxon>
        <taxon>Caulobacteraceae</taxon>
        <taxon>Brevundimonas</taxon>
    </lineage>
</organism>
<reference evidence="1 2" key="1">
    <citation type="submission" date="2020-01" db="EMBL/GenBank/DDBJ databases">
        <authorList>
            <person name="Wang S."/>
        </authorList>
    </citation>
    <scope>NUCLEOTIDE SEQUENCE [LARGE SCALE GENOMIC DNA]</scope>
    <source>
        <strain evidence="1 2">D151-2-6</strain>
    </source>
</reference>